<keyword evidence="3" id="KW-0812">Transmembrane</keyword>
<evidence type="ECO:0000259" key="4">
    <source>
        <dbReference type="PROSITE" id="PS50887"/>
    </source>
</evidence>
<proteinExistence type="predicted"/>
<dbReference type="EC" id="2.7.7.65" evidence="1"/>
<dbReference type="KEGG" id="amar:AMRN_0694"/>
<dbReference type="InterPro" id="IPR050469">
    <property type="entry name" value="Diguanylate_Cyclase"/>
</dbReference>
<evidence type="ECO:0000256" key="1">
    <source>
        <dbReference type="ARBA" id="ARBA00012528"/>
    </source>
</evidence>
<evidence type="ECO:0000313" key="7">
    <source>
        <dbReference type="Proteomes" id="UP000224740"/>
    </source>
</evidence>
<reference evidence="7" key="1">
    <citation type="submission" date="2017-09" db="EMBL/GenBank/DDBJ databases">
        <title>Arcobacter canalis sp. nov., a new species isolated from a water canal contaminated with urban sewage.</title>
        <authorList>
            <person name="Perez-Cataluna A."/>
            <person name="Salas-Masso N."/>
            <person name="Figueras M.J."/>
        </authorList>
    </citation>
    <scope>NUCLEOTIDE SEQUENCE [LARGE SCALE GENOMIC DNA]</scope>
    <source>
        <strain evidence="7">CECT 7727</strain>
    </source>
</reference>
<dbReference type="GO" id="GO:0052621">
    <property type="term" value="F:diguanylate cyclase activity"/>
    <property type="evidence" value="ECO:0007669"/>
    <property type="project" value="UniProtKB-EC"/>
</dbReference>
<evidence type="ECO:0000313" key="5">
    <source>
        <dbReference type="EMBL" id="AXX86449.1"/>
    </source>
</evidence>
<evidence type="ECO:0000256" key="3">
    <source>
        <dbReference type="SAM" id="Phobius"/>
    </source>
</evidence>
<dbReference type="Proteomes" id="UP000224740">
    <property type="component" value="Unassembled WGS sequence"/>
</dbReference>
<organism evidence="5 8">
    <name type="scientific">Malaciobacter marinus</name>
    <dbReference type="NCBI Taxonomy" id="505249"/>
    <lineage>
        <taxon>Bacteria</taxon>
        <taxon>Pseudomonadati</taxon>
        <taxon>Campylobacterota</taxon>
        <taxon>Epsilonproteobacteria</taxon>
        <taxon>Campylobacterales</taxon>
        <taxon>Arcobacteraceae</taxon>
        <taxon>Malaciobacter</taxon>
    </lineage>
</organism>
<gene>
    <name evidence="5" type="ORF">AMRN_0694</name>
    <name evidence="6" type="ORF">CPH92_06565</name>
</gene>
<dbReference type="EMBL" id="NXAO01000026">
    <property type="protein sequence ID" value="PHO15463.1"/>
    <property type="molecule type" value="Genomic_DNA"/>
</dbReference>
<dbReference type="AlphaFoldDB" id="A0A347TIM1"/>
<evidence type="ECO:0000313" key="6">
    <source>
        <dbReference type="EMBL" id="PHO15463.1"/>
    </source>
</evidence>
<reference evidence="5 8" key="3">
    <citation type="submission" date="2018-08" db="EMBL/GenBank/DDBJ databases">
        <title>Complete genome of the Arcobacter marinus type strain JCM 15502.</title>
        <authorList>
            <person name="Miller W.G."/>
            <person name="Yee E."/>
            <person name="Huynh S."/>
            <person name="Parker C.T."/>
        </authorList>
    </citation>
    <scope>NUCLEOTIDE SEQUENCE [LARGE SCALE GENOMIC DNA]</scope>
    <source>
        <strain evidence="5 8">JCM 15502</strain>
    </source>
</reference>
<protein>
    <recommendedName>
        <fullName evidence="1">diguanylate cyclase</fullName>
        <ecNumber evidence="1">2.7.7.65</ecNumber>
    </recommendedName>
</protein>
<dbReference type="Gene3D" id="3.30.70.270">
    <property type="match status" value="1"/>
</dbReference>
<dbReference type="InterPro" id="IPR029787">
    <property type="entry name" value="Nucleotide_cyclase"/>
</dbReference>
<accession>A0A347TIM1</accession>
<dbReference type="SUPFAM" id="SSF55073">
    <property type="entry name" value="Nucleotide cyclase"/>
    <property type="match status" value="1"/>
</dbReference>
<dbReference type="RefSeq" id="WP_099310945.1">
    <property type="nucleotide sequence ID" value="NZ_CP032101.1"/>
</dbReference>
<dbReference type="InterPro" id="IPR043128">
    <property type="entry name" value="Rev_trsase/Diguanyl_cyclase"/>
</dbReference>
<feature type="transmembrane region" description="Helical" evidence="3">
    <location>
        <begin position="12"/>
        <end position="31"/>
    </location>
</feature>
<keyword evidence="3" id="KW-1133">Transmembrane helix</keyword>
<dbReference type="SMART" id="SM00267">
    <property type="entry name" value="GGDEF"/>
    <property type="match status" value="1"/>
</dbReference>
<reference evidence="6" key="2">
    <citation type="submission" date="2017-09" db="EMBL/GenBank/DDBJ databases">
        <authorList>
            <person name="Perez-Cataluna A."/>
            <person name="Figueras M.J."/>
            <person name="Salas-Masso N."/>
        </authorList>
    </citation>
    <scope>NUCLEOTIDE SEQUENCE</scope>
    <source>
        <strain evidence="6">CECT 7727</strain>
    </source>
</reference>
<keyword evidence="3" id="KW-0472">Membrane</keyword>
<name>A0A347TIM1_9BACT</name>
<evidence type="ECO:0000313" key="8">
    <source>
        <dbReference type="Proteomes" id="UP000264693"/>
    </source>
</evidence>
<dbReference type="InterPro" id="IPR000160">
    <property type="entry name" value="GGDEF_dom"/>
</dbReference>
<feature type="transmembrane region" description="Helical" evidence="3">
    <location>
        <begin position="249"/>
        <end position="271"/>
    </location>
</feature>
<dbReference type="NCBIfam" id="TIGR00254">
    <property type="entry name" value="GGDEF"/>
    <property type="match status" value="1"/>
</dbReference>
<dbReference type="Proteomes" id="UP000264693">
    <property type="component" value="Chromosome"/>
</dbReference>
<sequence>MKKIIQNKTILFVITISLLTITFILFSYFTIMKKYINIEKIENLKHLETFVHNIENKLLENEKKIDYLINLNKNYKNILRQSNLEKTDFIMKTLDLDFLMFEKNSKIVLKKINPNHKIKNILHLEKKILNSFSNLPTFGIVVNINSELFFINKKVINKDFFIYTIKQISNKELKNLALNFEKIALIDEHIYSNNNYISNSKIFDKVFLNTKIDIQNITTKVSFYSQQSHYLFSLKLKNKTLFMKEGENTIFIFCAFLILFLILLFYTTYIYQKTLKEHNNNLENRVKERTLQISSALKELEKVNLKLYDLAHTDFLTKTMNRRHFFMHAQNIFSQTNKNLNDLCVIMIDIDNFKRLNDSYGHDLGDRALVAFSKCVKQNIIEDDIFGRLGGEEFAIVLKNTNLDKAIKIANKIRKSIENINIVIKDKNINITASFGVSDIKNCSTIDEMLQKADTHLYSAKNSGKNRVRSRLNLI</sequence>
<dbReference type="PANTHER" id="PTHR45138">
    <property type="entry name" value="REGULATORY COMPONENTS OF SENSORY TRANSDUCTION SYSTEM"/>
    <property type="match status" value="1"/>
</dbReference>
<dbReference type="Pfam" id="PF00990">
    <property type="entry name" value="GGDEF"/>
    <property type="match status" value="1"/>
</dbReference>
<dbReference type="FunFam" id="3.30.70.270:FF:000001">
    <property type="entry name" value="Diguanylate cyclase domain protein"/>
    <property type="match status" value="1"/>
</dbReference>
<keyword evidence="7" id="KW-1185">Reference proteome</keyword>
<dbReference type="PROSITE" id="PS50887">
    <property type="entry name" value="GGDEF"/>
    <property type="match status" value="1"/>
</dbReference>
<dbReference type="PANTHER" id="PTHR45138:SF9">
    <property type="entry name" value="DIGUANYLATE CYCLASE DGCM-RELATED"/>
    <property type="match status" value="1"/>
</dbReference>
<comment type="catalytic activity">
    <reaction evidence="2">
        <text>2 GTP = 3',3'-c-di-GMP + 2 diphosphate</text>
        <dbReference type="Rhea" id="RHEA:24898"/>
        <dbReference type="ChEBI" id="CHEBI:33019"/>
        <dbReference type="ChEBI" id="CHEBI:37565"/>
        <dbReference type="ChEBI" id="CHEBI:58805"/>
        <dbReference type="EC" id="2.7.7.65"/>
    </reaction>
</comment>
<dbReference type="EMBL" id="CP032101">
    <property type="protein sequence ID" value="AXX86449.1"/>
    <property type="molecule type" value="Genomic_DNA"/>
</dbReference>
<feature type="domain" description="GGDEF" evidence="4">
    <location>
        <begin position="341"/>
        <end position="473"/>
    </location>
</feature>
<evidence type="ECO:0000256" key="2">
    <source>
        <dbReference type="ARBA" id="ARBA00034247"/>
    </source>
</evidence>
<dbReference type="CDD" id="cd01949">
    <property type="entry name" value="GGDEF"/>
    <property type="match status" value="1"/>
</dbReference>